<dbReference type="AlphaFoldDB" id="D5EHT1"/>
<gene>
    <name evidence="2" type="ordered locus">Caka_1101</name>
</gene>
<feature type="signal peptide" evidence="1">
    <location>
        <begin position="1"/>
        <end position="20"/>
    </location>
</feature>
<organism evidence="2 3">
    <name type="scientific">Coraliomargarita akajimensis (strain DSM 45221 / IAM 15411 / JCM 23193 / KCTC 12865 / 04OKA010-24)</name>
    <dbReference type="NCBI Taxonomy" id="583355"/>
    <lineage>
        <taxon>Bacteria</taxon>
        <taxon>Pseudomonadati</taxon>
        <taxon>Verrucomicrobiota</taxon>
        <taxon>Opitutia</taxon>
        <taxon>Puniceicoccales</taxon>
        <taxon>Coraliomargaritaceae</taxon>
        <taxon>Coraliomargarita</taxon>
    </lineage>
</organism>
<name>D5EHT1_CORAD</name>
<dbReference type="HOGENOM" id="CLU_1674937_0_0_0"/>
<proteinExistence type="predicted"/>
<dbReference type="STRING" id="583355.Caka_1101"/>
<dbReference type="Proteomes" id="UP000000925">
    <property type="component" value="Chromosome"/>
</dbReference>
<evidence type="ECO:0008006" key="4">
    <source>
        <dbReference type="Google" id="ProtNLM"/>
    </source>
</evidence>
<reference evidence="2 3" key="1">
    <citation type="journal article" date="2010" name="Stand. Genomic Sci.">
        <title>Complete genome sequence of Coraliomargarita akajimensis type strain (04OKA010-24).</title>
        <authorList>
            <person name="Mavromatis K."/>
            <person name="Abt B."/>
            <person name="Brambilla E."/>
            <person name="Lapidus A."/>
            <person name="Copeland A."/>
            <person name="Deshpande S."/>
            <person name="Nolan M."/>
            <person name="Lucas S."/>
            <person name="Tice H."/>
            <person name="Cheng J.F."/>
            <person name="Han C."/>
            <person name="Detter J.C."/>
            <person name="Woyke T."/>
            <person name="Goodwin L."/>
            <person name="Pitluck S."/>
            <person name="Held B."/>
            <person name="Brettin T."/>
            <person name="Tapia R."/>
            <person name="Ivanova N."/>
            <person name="Mikhailova N."/>
            <person name="Pati A."/>
            <person name="Liolios K."/>
            <person name="Chen A."/>
            <person name="Palaniappan K."/>
            <person name="Land M."/>
            <person name="Hauser L."/>
            <person name="Chang Y.J."/>
            <person name="Jeffries C.D."/>
            <person name="Rohde M."/>
            <person name="Goker M."/>
            <person name="Bristow J."/>
            <person name="Eisen J.A."/>
            <person name="Markowitz V."/>
            <person name="Hugenholtz P."/>
            <person name="Klenk H.P."/>
            <person name="Kyrpides N.C."/>
        </authorList>
    </citation>
    <scope>NUCLEOTIDE SEQUENCE [LARGE SCALE GENOMIC DNA]</scope>
    <source>
        <strain evidence="3">DSM 45221 / IAM 15411 / JCM 23193 / KCTC 12865</strain>
    </source>
</reference>
<dbReference type="EMBL" id="CP001998">
    <property type="protein sequence ID" value="ADE54122.1"/>
    <property type="molecule type" value="Genomic_DNA"/>
</dbReference>
<protein>
    <recommendedName>
        <fullName evidence="4">SnoaL-like domain-containing protein</fullName>
    </recommendedName>
</protein>
<dbReference type="SUPFAM" id="SSF54427">
    <property type="entry name" value="NTF2-like"/>
    <property type="match status" value="1"/>
</dbReference>
<sequence length="157" mass="17239">MSFIVVLVAAFLLKSCFPSAESQIRRQLAELEALATISEPVGQLEAVGRARRLGNLFAENAEVRVEGTRGMATALSGRKSIMQAMLAARSNLKSLKVRILDTSIRLNQEVNAAIVEASVQANADGEGYSMLEEIRFDFILSDEGWLIVRVVNIDMLR</sequence>
<dbReference type="KEGG" id="caa:Caka_1101"/>
<evidence type="ECO:0000313" key="2">
    <source>
        <dbReference type="EMBL" id="ADE54122.1"/>
    </source>
</evidence>
<evidence type="ECO:0000313" key="3">
    <source>
        <dbReference type="Proteomes" id="UP000000925"/>
    </source>
</evidence>
<keyword evidence="1" id="KW-0732">Signal</keyword>
<evidence type="ECO:0000256" key="1">
    <source>
        <dbReference type="SAM" id="SignalP"/>
    </source>
</evidence>
<keyword evidence="3" id="KW-1185">Reference proteome</keyword>
<dbReference type="InterPro" id="IPR032710">
    <property type="entry name" value="NTF2-like_dom_sf"/>
</dbReference>
<feature type="chain" id="PRO_5003070716" description="SnoaL-like domain-containing protein" evidence="1">
    <location>
        <begin position="21"/>
        <end position="157"/>
    </location>
</feature>
<accession>D5EHT1</accession>
<dbReference type="Gene3D" id="3.10.450.50">
    <property type="match status" value="1"/>
</dbReference>
<dbReference type="RefSeq" id="WP_013042844.1">
    <property type="nucleotide sequence ID" value="NC_014008.1"/>
</dbReference>